<dbReference type="Proteomes" id="UP000694844">
    <property type="component" value="Chromosome 4"/>
</dbReference>
<dbReference type="GeneID" id="111131865"/>
<sequence length="190" mass="21812">MTAFHVVGEILKQFWDEVFMRLTESEKCAIHWTEKNVPQDGRWSLTDLLQTLEKSEKQEILKEIGLSITGKLGIHFSFVENNKNNKEIPSSMFSYDVAFASPVCDVVILELLGSEKDLPKPISLNRTNLSRIQEKLHIIGHPNGMELQHDPGCKIIKKKEELNELVKEGIEFFSSQGYEKTKWKRTISPV</sequence>
<organism evidence="1 2">
    <name type="scientific">Crassostrea virginica</name>
    <name type="common">Eastern oyster</name>
    <dbReference type="NCBI Taxonomy" id="6565"/>
    <lineage>
        <taxon>Eukaryota</taxon>
        <taxon>Metazoa</taxon>
        <taxon>Spiralia</taxon>
        <taxon>Lophotrochozoa</taxon>
        <taxon>Mollusca</taxon>
        <taxon>Bivalvia</taxon>
        <taxon>Autobranchia</taxon>
        <taxon>Pteriomorphia</taxon>
        <taxon>Ostreida</taxon>
        <taxon>Ostreoidea</taxon>
        <taxon>Ostreidae</taxon>
        <taxon>Crassostrea</taxon>
    </lineage>
</organism>
<protein>
    <submittedName>
        <fullName evidence="2">Uncharacterized protein LOC111131865</fullName>
    </submittedName>
</protein>
<evidence type="ECO:0000313" key="2">
    <source>
        <dbReference type="RefSeq" id="XP_022335316.1"/>
    </source>
</evidence>
<accession>A0A8B8E7A3</accession>
<proteinExistence type="predicted"/>
<keyword evidence="1" id="KW-1185">Reference proteome</keyword>
<dbReference type="KEGG" id="cvn:111131865"/>
<name>A0A8B8E7A3_CRAVI</name>
<evidence type="ECO:0000313" key="1">
    <source>
        <dbReference type="Proteomes" id="UP000694844"/>
    </source>
</evidence>
<dbReference type="AlphaFoldDB" id="A0A8B8E7A3"/>
<reference evidence="2" key="1">
    <citation type="submission" date="2025-08" db="UniProtKB">
        <authorList>
            <consortium name="RefSeq"/>
        </authorList>
    </citation>
    <scope>IDENTIFICATION</scope>
    <source>
        <tissue evidence="2">Whole sample</tissue>
    </source>
</reference>
<dbReference type="OrthoDB" id="6161244at2759"/>
<gene>
    <name evidence="2" type="primary">LOC111131865</name>
</gene>
<dbReference type="RefSeq" id="XP_022335316.1">
    <property type="nucleotide sequence ID" value="XM_022479608.1"/>
</dbReference>